<feature type="compositionally biased region" description="Basic and acidic residues" evidence="11">
    <location>
        <begin position="30"/>
        <end position="43"/>
    </location>
</feature>
<comment type="function">
    <text evidence="7">Converts cob(I)alamin to adenosylcobalamin (adenosylcob(III)alamin), a coenzyme for methylmalonyl-CoA mutase, therefore participates in the final step of the vitamin B12 conversion. Generates adenosylcobalamin (AdoCbl) and directly delivers the cofactor to MUT in a transfer that is stimulated by ATP-binding to MMAB and gated by MMAA.</text>
</comment>
<keyword evidence="3 10" id="KW-0808">Transferase</keyword>
<dbReference type="PANTHER" id="PTHR12213:SF0">
    <property type="entry name" value="CORRINOID ADENOSYLTRANSFERASE MMAB"/>
    <property type="match status" value="1"/>
</dbReference>
<dbReference type="Proteomes" id="UP000198341">
    <property type="component" value="Chromosome 12"/>
</dbReference>
<dbReference type="Gene3D" id="1.20.1200.10">
    <property type="entry name" value="Cobalamin adenosyltransferase-like"/>
    <property type="match status" value="1"/>
</dbReference>
<reference evidence="13 14" key="1">
    <citation type="submission" date="2011-10" db="EMBL/GenBank/DDBJ databases">
        <authorList>
            <person name="Genoscope - CEA"/>
        </authorList>
    </citation>
    <scope>NUCLEOTIDE SEQUENCE [LARGE SCALE GENOMIC DNA]</scope>
    <source>
        <strain evidence="13 14">RCC 1105</strain>
    </source>
</reference>
<keyword evidence="14" id="KW-1185">Reference proteome</keyword>
<evidence type="ECO:0000256" key="7">
    <source>
        <dbReference type="ARBA" id="ARBA00056747"/>
    </source>
</evidence>
<evidence type="ECO:0000256" key="3">
    <source>
        <dbReference type="ARBA" id="ARBA00022679"/>
    </source>
</evidence>
<accession>K8FBF0</accession>
<evidence type="ECO:0000256" key="9">
    <source>
        <dbReference type="ARBA" id="ARBA00075216"/>
    </source>
</evidence>
<feature type="region of interest" description="Disordered" evidence="11">
    <location>
        <begin position="1"/>
        <end position="58"/>
    </location>
</feature>
<dbReference type="InterPro" id="IPR036451">
    <property type="entry name" value="CblAdoTrfase-like_sf"/>
</dbReference>
<comment type="similarity">
    <text evidence="1 10">Belongs to the Cob(I)alamin adenosyltransferase family.</text>
</comment>
<dbReference type="EMBL" id="FO082267">
    <property type="protein sequence ID" value="CCO18928.1"/>
    <property type="molecule type" value="Genomic_DNA"/>
</dbReference>
<dbReference type="OrthoDB" id="549173at2759"/>
<organism evidence="13 14">
    <name type="scientific">Bathycoccus prasinos</name>
    <dbReference type="NCBI Taxonomy" id="41875"/>
    <lineage>
        <taxon>Eukaryota</taxon>
        <taxon>Viridiplantae</taxon>
        <taxon>Chlorophyta</taxon>
        <taxon>Mamiellophyceae</taxon>
        <taxon>Mamiellales</taxon>
        <taxon>Bathycoccaceae</taxon>
        <taxon>Bathycoccus</taxon>
    </lineage>
</organism>
<gene>
    <name evidence="13" type="ordered locus">Bathy12g03370</name>
</gene>
<evidence type="ECO:0000256" key="4">
    <source>
        <dbReference type="ARBA" id="ARBA00022741"/>
    </source>
</evidence>
<evidence type="ECO:0000256" key="8">
    <source>
        <dbReference type="ARBA" id="ARBA00071654"/>
    </source>
</evidence>
<evidence type="ECO:0000313" key="14">
    <source>
        <dbReference type="Proteomes" id="UP000198341"/>
    </source>
</evidence>
<dbReference type="InterPro" id="IPR029499">
    <property type="entry name" value="PduO-typ"/>
</dbReference>
<dbReference type="KEGG" id="bpg:Bathy12g03370"/>
<dbReference type="GeneID" id="19012553"/>
<dbReference type="Pfam" id="PF01923">
    <property type="entry name" value="Cob_adeno_trans"/>
    <property type="match status" value="1"/>
</dbReference>
<evidence type="ECO:0000256" key="2">
    <source>
        <dbReference type="ARBA" id="ARBA00011233"/>
    </source>
</evidence>
<proteinExistence type="inferred from homology"/>
<dbReference type="FunFam" id="1.20.1200.10:FF:000001">
    <property type="entry name" value="Cob(I)yrinic acid a,c-diamide adenosyltransferase"/>
    <property type="match status" value="1"/>
</dbReference>
<name>K8FBF0_9CHLO</name>
<evidence type="ECO:0000256" key="5">
    <source>
        <dbReference type="ARBA" id="ARBA00022840"/>
    </source>
</evidence>
<dbReference type="eggNOG" id="ENOG502QS64">
    <property type="taxonomic scope" value="Eukaryota"/>
</dbReference>
<sequence length="276" mass="30505">MANATNETTFLVDEQTGGGGGGGLEQQTKIGEEEATKKDHHQNELQMGKGTTFNSSANDAKDEMTKFKVYTKTGDDGTSSLYNLERRKKSDLTFEALGDCDETNVAVGIARVHARDFFLFNNNNNNNSGATTSADMNCFDEDVLPHLEIIQSRLLDVGSAVATPMTSEKTKDGMKMRCRFDESHVDAIESWIDAYEEELPALTNFLCPGGTKFAAFLHQARAICRRCERKVQPMVESGDVEKSVGMYLNRLSDYLFVAARVANHRVGVEDVSYKKA</sequence>
<dbReference type="PANTHER" id="PTHR12213">
    <property type="entry name" value="CORRINOID ADENOSYLTRANSFERASE"/>
    <property type="match status" value="1"/>
</dbReference>
<keyword evidence="4 10" id="KW-0547">Nucleotide-binding</keyword>
<comment type="subunit">
    <text evidence="2">Homotrimer.</text>
</comment>
<evidence type="ECO:0000256" key="10">
    <source>
        <dbReference type="RuleBase" id="RU366026"/>
    </source>
</evidence>
<dbReference type="GO" id="GO:0005524">
    <property type="term" value="F:ATP binding"/>
    <property type="evidence" value="ECO:0007669"/>
    <property type="project" value="UniProtKB-UniRule"/>
</dbReference>
<dbReference type="STRING" id="41875.K8FBF0"/>
<dbReference type="GO" id="GO:0009235">
    <property type="term" value="P:cobalamin metabolic process"/>
    <property type="evidence" value="ECO:0007669"/>
    <property type="project" value="UniProtKB-ARBA"/>
</dbReference>
<dbReference type="RefSeq" id="XP_007509813.1">
    <property type="nucleotide sequence ID" value="XM_007509751.1"/>
</dbReference>
<protein>
    <recommendedName>
        <fullName evidence="8">Corrinoid adenosyltransferase MMAB</fullName>
    </recommendedName>
    <alternativeName>
        <fullName evidence="9">ATP:co(I)rrinoid adenosyltransferase MMAB</fullName>
    </alternativeName>
</protein>
<evidence type="ECO:0000313" key="13">
    <source>
        <dbReference type="EMBL" id="CCO18928.1"/>
    </source>
</evidence>
<feature type="compositionally biased region" description="Polar residues" evidence="11">
    <location>
        <begin position="49"/>
        <end position="58"/>
    </location>
</feature>
<feature type="domain" description="Cobalamin adenosyltransferase-like" evidence="12">
    <location>
        <begin position="69"/>
        <end position="262"/>
    </location>
</feature>
<dbReference type="AlphaFoldDB" id="K8FBF0"/>
<dbReference type="SUPFAM" id="SSF89028">
    <property type="entry name" value="Cobalamin adenosyltransferase-like"/>
    <property type="match status" value="1"/>
</dbReference>
<evidence type="ECO:0000259" key="12">
    <source>
        <dbReference type="Pfam" id="PF01923"/>
    </source>
</evidence>
<comment type="catalytic activity">
    <reaction evidence="6">
        <text>cob(I)alamin-[corrinoid adenosyltransferase] + ATP = apo-[corrinoid adenosyltransferase] + adenosylcob(III)alamin + triphosphate</text>
        <dbReference type="Rhea" id="RHEA:56796"/>
        <dbReference type="Rhea" id="RHEA-COMP:14743"/>
        <dbReference type="Rhea" id="RHEA-COMP:14744"/>
        <dbReference type="ChEBI" id="CHEBI:18036"/>
        <dbReference type="ChEBI" id="CHEBI:18408"/>
        <dbReference type="ChEBI" id="CHEBI:30616"/>
        <dbReference type="ChEBI" id="CHEBI:60488"/>
        <dbReference type="ChEBI" id="CHEBI:83228"/>
    </reaction>
    <physiologicalReaction direction="left-to-right" evidence="6">
        <dbReference type="Rhea" id="RHEA:56797"/>
    </physiologicalReaction>
</comment>
<evidence type="ECO:0000256" key="1">
    <source>
        <dbReference type="ARBA" id="ARBA00007487"/>
    </source>
</evidence>
<keyword evidence="5 10" id="KW-0067">ATP-binding</keyword>
<evidence type="ECO:0000256" key="11">
    <source>
        <dbReference type="SAM" id="MobiDB-lite"/>
    </source>
</evidence>
<dbReference type="NCBIfam" id="TIGR00636">
    <property type="entry name" value="PduO_Nterm"/>
    <property type="match status" value="1"/>
</dbReference>
<dbReference type="GO" id="GO:0008817">
    <property type="term" value="F:corrinoid adenosyltransferase activity"/>
    <property type="evidence" value="ECO:0007669"/>
    <property type="project" value="UniProtKB-ARBA"/>
</dbReference>
<dbReference type="InterPro" id="IPR016030">
    <property type="entry name" value="CblAdoTrfase-like"/>
</dbReference>
<evidence type="ECO:0000256" key="6">
    <source>
        <dbReference type="ARBA" id="ARBA00051988"/>
    </source>
</evidence>